<dbReference type="EMBL" id="JAOYFB010000003">
    <property type="protein sequence ID" value="KAK4010762.1"/>
    <property type="molecule type" value="Genomic_DNA"/>
</dbReference>
<proteinExistence type="predicted"/>
<name>A0ABQ9ZCY1_9CRUS</name>
<dbReference type="Proteomes" id="UP001234178">
    <property type="component" value="Unassembled WGS sequence"/>
</dbReference>
<keyword evidence="2" id="KW-1185">Reference proteome</keyword>
<reference evidence="1 2" key="1">
    <citation type="journal article" date="2023" name="Nucleic Acids Res.">
        <title>The hologenome of Daphnia magna reveals possible DNA methylation and microbiome-mediated evolution of the host genome.</title>
        <authorList>
            <person name="Chaturvedi A."/>
            <person name="Li X."/>
            <person name="Dhandapani V."/>
            <person name="Marshall H."/>
            <person name="Kissane S."/>
            <person name="Cuenca-Cambronero M."/>
            <person name="Asole G."/>
            <person name="Calvet F."/>
            <person name="Ruiz-Romero M."/>
            <person name="Marangio P."/>
            <person name="Guigo R."/>
            <person name="Rago D."/>
            <person name="Mirbahai L."/>
            <person name="Eastwood N."/>
            <person name="Colbourne J.K."/>
            <person name="Zhou J."/>
            <person name="Mallon E."/>
            <person name="Orsini L."/>
        </authorList>
    </citation>
    <scope>NUCLEOTIDE SEQUENCE [LARGE SCALE GENOMIC DNA]</scope>
    <source>
        <strain evidence="1">LRV0_1</strain>
    </source>
</reference>
<comment type="caution">
    <text evidence="1">The sequence shown here is derived from an EMBL/GenBank/DDBJ whole genome shotgun (WGS) entry which is preliminary data.</text>
</comment>
<protein>
    <submittedName>
        <fullName evidence="1">Uncharacterized protein</fullName>
    </submittedName>
</protein>
<organism evidence="1 2">
    <name type="scientific">Daphnia magna</name>
    <dbReference type="NCBI Taxonomy" id="35525"/>
    <lineage>
        <taxon>Eukaryota</taxon>
        <taxon>Metazoa</taxon>
        <taxon>Ecdysozoa</taxon>
        <taxon>Arthropoda</taxon>
        <taxon>Crustacea</taxon>
        <taxon>Branchiopoda</taxon>
        <taxon>Diplostraca</taxon>
        <taxon>Cladocera</taxon>
        <taxon>Anomopoda</taxon>
        <taxon>Daphniidae</taxon>
        <taxon>Daphnia</taxon>
    </lineage>
</organism>
<evidence type="ECO:0000313" key="2">
    <source>
        <dbReference type="Proteomes" id="UP001234178"/>
    </source>
</evidence>
<sequence>MSGTQFFLPRSGPNAEKQNKLGCQTTLQRPYSSVVEHLLPLRNAYHYDSGVVGGVDQRTKT</sequence>
<evidence type="ECO:0000313" key="1">
    <source>
        <dbReference type="EMBL" id="KAK4010762.1"/>
    </source>
</evidence>
<gene>
    <name evidence="1" type="ORF">OUZ56_019895</name>
</gene>
<accession>A0ABQ9ZCY1</accession>